<feature type="chain" id="PRO_5045681137" evidence="1">
    <location>
        <begin position="25"/>
        <end position="313"/>
    </location>
</feature>
<evidence type="ECO:0000313" key="3">
    <source>
        <dbReference type="Proteomes" id="UP001204142"/>
    </source>
</evidence>
<evidence type="ECO:0000256" key="1">
    <source>
        <dbReference type="SAM" id="SignalP"/>
    </source>
</evidence>
<feature type="signal peptide" evidence="1">
    <location>
        <begin position="1"/>
        <end position="24"/>
    </location>
</feature>
<gene>
    <name evidence="2" type="ORF">NQT62_10435</name>
</gene>
<reference evidence="2 3" key="1">
    <citation type="submission" date="2022-07" db="EMBL/GenBank/DDBJ databases">
        <authorList>
            <person name="Xamxidin M."/>
            <person name="Wu M."/>
        </authorList>
    </citation>
    <scope>NUCLEOTIDE SEQUENCE [LARGE SCALE GENOMIC DNA]</scope>
    <source>
        <strain evidence="2 3">NBRC 111650</strain>
    </source>
</reference>
<name>A0ABT1WH57_9BURK</name>
<dbReference type="Proteomes" id="UP001204142">
    <property type="component" value="Unassembled WGS sequence"/>
</dbReference>
<dbReference type="PROSITE" id="PS51257">
    <property type="entry name" value="PROKAR_LIPOPROTEIN"/>
    <property type="match status" value="1"/>
</dbReference>
<evidence type="ECO:0000313" key="2">
    <source>
        <dbReference type="EMBL" id="MCQ8896846.1"/>
    </source>
</evidence>
<sequence length="313" mass="34250">MGPKLRRTLLAGLMACACAQPAQGWAHAEHHSEGGVPTLKQASNLPKGVDVSVVQTTAYQFALATNGQHAVDILDERGKPFLRVRQGQVEADVNNPSWYRAQQPGGGAIPAAVKSGKLPPRWTTVQQADGIGWYDARLMDETRKAFKLVVRIDGQAHTLRVAREAEKPVTGFWQPKILTVKSTDNPGLADQLLTVIPGLSGHTLMVSVLPGTEGGFEVLDNQMRAFARLGPDGALLNRQHPWSSELGLFPRPEQSAEGWSEVSNSNTLAWQDPRLKVQQPGKPGVQRWTIPLRHQPDGAIVWIEGESSWQKIR</sequence>
<dbReference type="RefSeq" id="WP_256764638.1">
    <property type="nucleotide sequence ID" value="NZ_JANIGO010000003.1"/>
</dbReference>
<comment type="caution">
    <text evidence="2">The sequence shown here is derived from an EMBL/GenBank/DDBJ whole genome shotgun (WGS) entry which is preliminary data.</text>
</comment>
<organism evidence="2 3">
    <name type="scientific">Limnobacter humi</name>
    <dbReference type="NCBI Taxonomy" id="1778671"/>
    <lineage>
        <taxon>Bacteria</taxon>
        <taxon>Pseudomonadati</taxon>
        <taxon>Pseudomonadota</taxon>
        <taxon>Betaproteobacteria</taxon>
        <taxon>Burkholderiales</taxon>
        <taxon>Burkholderiaceae</taxon>
        <taxon>Limnobacter</taxon>
    </lineage>
</organism>
<proteinExistence type="predicted"/>
<keyword evidence="1" id="KW-0732">Signal</keyword>
<accession>A0ABT1WH57</accession>
<keyword evidence="3" id="KW-1185">Reference proteome</keyword>
<dbReference type="EMBL" id="JANIGO010000003">
    <property type="protein sequence ID" value="MCQ8896846.1"/>
    <property type="molecule type" value="Genomic_DNA"/>
</dbReference>
<protein>
    <submittedName>
        <fullName evidence="2">Uncharacterized protein</fullName>
    </submittedName>
</protein>